<protein>
    <recommendedName>
        <fullName evidence="11">ABC3 transporter permease protein domain-containing protein</fullName>
    </recommendedName>
</protein>
<reference evidence="9 10" key="1">
    <citation type="journal article" date="2012" name="J. Bacteriol.">
        <title>Complete genome sequence of strain 1860, a crenarchaeon of the genus pyrobaculum able to grow with various electron acceptors.</title>
        <authorList>
            <person name="Mardanov A.V."/>
            <person name="Gumerov V.M."/>
            <person name="Slobodkina G.B."/>
            <person name="Beletsky A.V."/>
            <person name="Bonch-Osmolovskaya E.A."/>
            <person name="Ravin N.V."/>
            <person name="Skryabin K.G."/>
        </authorList>
    </citation>
    <scope>NUCLEOTIDE SEQUENCE [LARGE SCALE GENOMIC DNA]</scope>
    <source>
        <strain evidence="9 10">1860</strain>
    </source>
</reference>
<dbReference type="PANTHER" id="PTHR43738:SF2">
    <property type="entry name" value="ABC TRANSPORTER PERMEASE"/>
    <property type="match status" value="1"/>
</dbReference>
<evidence type="ECO:0000259" key="8">
    <source>
        <dbReference type="Pfam" id="PF12704"/>
    </source>
</evidence>
<dbReference type="EMBL" id="CP003098">
    <property type="protein sequence ID" value="AET33983.1"/>
    <property type="molecule type" value="Genomic_DNA"/>
</dbReference>
<dbReference type="KEGG" id="pyr:P186_2599"/>
<evidence type="ECO:0000256" key="5">
    <source>
        <dbReference type="ARBA" id="ARBA00023136"/>
    </source>
</evidence>
<evidence type="ECO:0000256" key="6">
    <source>
        <dbReference type="SAM" id="Phobius"/>
    </source>
</evidence>
<evidence type="ECO:0000313" key="9">
    <source>
        <dbReference type="EMBL" id="AET33983.1"/>
    </source>
</evidence>
<keyword evidence="3 6" id="KW-0812">Transmembrane</keyword>
<sequence length="375" mass="39208">MPDVARLAWLAVRERAGRSALAALGVFIAFLALATALSIGETFKGVVEEAFQRLGLNTVWILPRFRPLTEADVATVSALLPTAVVIPMTGEGAKARLPDGSERDVMIYYVPPEAVDVLIPRDALKSGVMSVGGSLALVSTRVKMAGDVPLESGMPVTLERSTGPPLEVTAAGVVDLSGIAGPLGGGDVFVDRALSAVEGYALIYVITDSPQTAEKAAARLTPYFPDATILSPQVLARQVGQFAAIAQMGLGVLAGVSALITAMWLYDTMTISILQRTKEIGIMRAVGFKRRHILAVILAESLIVIAMGIAAALPVLFLISQISIPIGFGTALKLKITPAAVLASAAVVLAANMLGALAPAYRASRLNIVDALRYE</sequence>
<feature type="transmembrane region" description="Helical" evidence="6">
    <location>
        <begin position="339"/>
        <end position="358"/>
    </location>
</feature>
<feature type="transmembrane region" description="Helical" evidence="6">
    <location>
        <begin position="293"/>
        <end position="319"/>
    </location>
</feature>
<evidence type="ECO:0000256" key="4">
    <source>
        <dbReference type="ARBA" id="ARBA00022989"/>
    </source>
</evidence>
<keyword evidence="4 6" id="KW-1133">Transmembrane helix</keyword>
<dbReference type="BioCyc" id="PSP1104324:GJSN-2543-MONOMER"/>
<dbReference type="InterPro" id="IPR025857">
    <property type="entry name" value="MacB_PCD"/>
</dbReference>
<feature type="transmembrane region" description="Helical" evidence="6">
    <location>
        <begin position="242"/>
        <end position="266"/>
    </location>
</feature>
<comment type="subcellular location">
    <subcellularLocation>
        <location evidence="1">Cell membrane</location>
        <topology evidence="1">Multi-pass membrane protein</topology>
    </subcellularLocation>
</comment>
<dbReference type="Pfam" id="PF12704">
    <property type="entry name" value="MacB_PCD"/>
    <property type="match status" value="1"/>
</dbReference>
<dbReference type="Pfam" id="PF02687">
    <property type="entry name" value="FtsX"/>
    <property type="match status" value="1"/>
</dbReference>
<keyword evidence="10" id="KW-1185">Reference proteome</keyword>
<dbReference type="STRING" id="1104324.P186_2599"/>
<keyword evidence="2" id="KW-1003">Cell membrane</keyword>
<dbReference type="AlphaFoldDB" id="G7VDK4"/>
<gene>
    <name evidence="9" type="ORF">P186_2599</name>
</gene>
<dbReference type="InterPro" id="IPR003838">
    <property type="entry name" value="ABC3_permease_C"/>
</dbReference>
<proteinExistence type="predicted"/>
<keyword evidence="5 6" id="KW-0472">Membrane</keyword>
<name>G7VDK4_9CREN</name>
<accession>G7VDK4</accession>
<dbReference type="InterPro" id="IPR051125">
    <property type="entry name" value="ABC-4/HrtB_transporter"/>
</dbReference>
<feature type="domain" description="ABC3 transporter permease C-terminal" evidence="7">
    <location>
        <begin position="252"/>
        <end position="368"/>
    </location>
</feature>
<dbReference type="eggNOG" id="arCOG02312">
    <property type="taxonomic scope" value="Archaea"/>
</dbReference>
<dbReference type="HOGENOM" id="CLU_000604_8_0_2"/>
<evidence type="ECO:0000256" key="3">
    <source>
        <dbReference type="ARBA" id="ARBA00022692"/>
    </source>
</evidence>
<dbReference type="Proteomes" id="UP000005867">
    <property type="component" value="Chromosome"/>
</dbReference>
<evidence type="ECO:0000259" key="7">
    <source>
        <dbReference type="Pfam" id="PF02687"/>
    </source>
</evidence>
<feature type="domain" description="MacB-like periplasmic core" evidence="8">
    <location>
        <begin position="19"/>
        <end position="222"/>
    </location>
</feature>
<organism evidence="9 10">
    <name type="scientific">Pyrobaculum ferrireducens</name>
    <dbReference type="NCBI Taxonomy" id="1104324"/>
    <lineage>
        <taxon>Archaea</taxon>
        <taxon>Thermoproteota</taxon>
        <taxon>Thermoprotei</taxon>
        <taxon>Thermoproteales</taxon>
        <taxon>Thermoproteaceae</taxon>
        <taxon>Pyrobaculum</taxon>
    </lineage>
</organism>
<evidence type="ECO:0000256" key="1">
    <source>
        <dbReference type="ARBA" id="ARBA00004651"/>
    </source>
</evidence>
<evidence type="ECO:0000313" key="10">
    <source>
        <dbReference type="Proteomes" id="UP000005867"/>
    </source>
</evidence>
<evidence type="ECO:0008006" key="11">
    <source>
        <dbReference type="Google" id="ProtNLM"/>
    </source>
</evidence>
<dbReference type="GO" id="GO:0005886">
    <property type="term" value="C:plasma membrane"/>
    <property type="evidence" value="ECO:0007669"/>
    <property type="project" value="UniProtKB-SubCell"/>
</dbReference>
<dbReference type="PANTHER" id="PTHR43738">
    <property type="entry name" value="ABC TRANSPORTER, MEMBRANE PROTEIN"/>
    <property type="match status" value="1"/>
</dbReference>
<evidence type="ECO:0000256" key="2">
    <source>
        <dbReference type="ARBA" id="ARBA00022475"/>
    </source>
</evidence>